<dbReference type="EMBL" id="JAJEQR010000064">
    <property type="protein sequence ID" value="MCC2232383.1"/>
    <property type="molecule type" value="Genomic_DNA"/>
</dbReference>
<keyword evidence="2" id="KW-1185">Reference proteome</keyword>
<reference evidence="1" key="1">
    <citation type="submission" date="2021-10" db="EMBL/GenBank/DDBJ databases">
        <title>Anaerobic single-cell dispensing facilitates the cultivation of human gut bacteria.</title>
        <authorList>
            <person name="Afrizal A."/>
        </authorList>
    </citation>
    <scope>NUCLEOTIDE SEQUENCE</scope>
    <source>
        <strain evidence="1">CLA-AA-H215</strain>
    </source>
</reference>
<dbReference type="AlphaFoldDB" id="A0AAE3EDG1"/>
<evidence type="ECO:0008006" key="3">
    <source>
        <dbReference type="Google" id="ProtNLM"/>
    </source>
</evidence>
<evidence type="ECO:0000313" key="2">
    <source>
        <dbReference type="Proteomes" id="UP001198182"/>
    </source>
</evidence>
<name>A0AAE3EDG1_9FIRM</name>
<proteinExistence type="predicted"/>
<sequence length="126" mass="14423">MRANSRIRINNGRLRQLTQASIRALEQTAEALHTEEVQAQVMPFDTGNLQNDSTFVDTEQSSKGTVSLVNATPYARRLYYHPEYEFQKDENPNAGAAWHEPWMAGGKKQKFAKNAFKEFYRREAGV</sequence>
<dbReference type="Proteomes" id="UP001198182">
    <property type="component" value="Unassembled WGS sequence"/>
</dbReference>
<accession>A0AAE3EDG1</accession>
<comment type="caution">
    <text evidence="1">The sequence shown here is derived from an EMBL/GenBank/DDBJ whole genome shotgun (WGS) entry which is preliminary data.</text>
</comment>
<organism evidence="1 2">
    <name type="scientific">Hominifimenecus microfluidus</name>
    <dbReference type="NCBI Taxonomy" id="2885348"/>
    <lineage>
        <taxon>Bacteria</taxon>
        <taxon>Bacillati</taxon>
        <taxon>Bacillota</taxon>
        <taxon>Clostridia</taxon>
        <taxon>Lachnospirales</taxon>
        <taxon>Lachnospiraceae</taxon>
        <taxon>Hominifimenecus</taxon>
    </lineage>
</organism>
<protein>
    <recommendedName>
        <fullName evidence="3">Minor capsid protein</fullName>
    </recommendedName>
</protein>
<dbReference type="RefSeq" id="WP_308454790.1">
    <property type="nucleotide sequence ID" value="NZ_JAJEQR010000064.1"/>
</dbReference>
<gene>
    <name evidence="1" type="ORF">LKD81_15515</name>
</gene>
<evidence type="ECO:0000313" key="1">
    <source>
        <dbReference type="EMBL" id="MCC2232383.1"/>
    </source>
</evidence>